<dbReference type="AlphaFoldDB" id="A0A250XQ11"/>
<gene>
    <name evidence="5" type="ORF">CEUSTIGMA_g12567.t1</name>
</gene>
<sequence length="1012" mass="115391">MANNIEKHILSFGQGRIILRGAPGCGKTTATRILTYLVGGVLVPVFDPTRKCGSLWDISYYVRTMRGSNNWIIVVMEEFDGVLQKLDCTHNKCSKEKDVEVVDKASWNCMMDQLSYLPKVVLIMTTNETFENLNTLEKAAGPRNFPFDLRMETEKLQAFIERHRVSRGAEFTHTQLGAHACSFYVPYAELETFFDLYCACPPPLHITERHRTFSPLCIDIDLRHARLQRMYTMEHLSQVVRAYSEALVKYVGPIVLNSSFYILEKAAPRADPKKLNVYKDGVHIIAPGIVTRPAVLHLVRLDAINSLRTMYAELDSLNMIEDAFDEAVVSRNNWFLHGSRKPGEGETSYSLSMVLDGLGNQVETQVLTHAQEVRLLSVRNKHEQLSVLPEQLERVIEHEQMSIRPDPGSMIAREGEIAPEFRVTYTGEDDLEHVCDVARLLSPQRFLQYDSWIRVGWCLRNIDDTLLPLWDELSKQASNYAPGVCANTWARMRQGSLGVGTLHMWARTDDPVGYTALRSKTLHGIITNGLSGTHNDIARVVHAMFKHRFVCASVRSKTWYEFVGHRWKLSDTGCSLRRRFSSEVWQEFIATSIRYQQRSLSSPSGHADQQDLLEKSKKLTALALQLKNTDFKDKIMKECMELFYEEKFEERLDSNLNLIGFENGVYDLDAEEFRDGRPDDMITFSTGNDFAPYDAHSPAADELQEYLAQVLTKPDMREYVLKLFASFLHGATKEQKFYIWTGSGSNSKSKLVELFELAFGDYCCKLPVTLLTQKRAASNAATSEVANAKGKRFASLQEPSEADGQINVGLMKELSGGDRIMARCIYKEPIEFKPQFKMILLCNYLPDVPSDDGGTWRRIRVVEFTSKFVDKPNPDVNDNEFPIDIDLLVKLQRWKEAFMALLLLYYKRYIVEGIEEPAEVLRCTSEYKQQNDHLADFVQAFVQKDEHGFLSCNEAYVEAKGFARENSITKPIGKKNFDEYLKRALNSKIVLQGGVRGIKGFRMRVPINDDSE</sequence>
<dbReference type="Pfam" id="PF23162">
    <property type="entry name" value="AEP_C962R"/>
    <property type="match status" value="1"/>
</dbReference>
<dbReference type="Pfam" id="PF08706">
    <property type="entry name" value="D5_N"/>
    <property type="match status" value="1"/>
</dbReference>
<dbReference type="PANTHER" id="PTHR35372">
    <property type="entry name" value="ATP BINDING PROTEIN-RELATED"/>
    <property type="match status" value="1"/>
</dbReference>
<dbReference type="OrthoDB" id="542277at2759"/>
<dbReference type="Gene3D" id="3.40.50.300">
    <property type="entry name" value="P-loop containing nucleotide triphosphate hydrolases"/>
    <property type="match status" value="2"/>
</dbReference>
<dbReference type="SMART" id="SM00885">
    <property type="entry name" value="D5_N"/>
    <property type="match status" value="1"/>
</dbReference>
<dbReference type="GO" id="GO:0005524">
    <property type="term" value="F:ATP binding"/>
    <property type="evidence" value="ECO:0007669"/>
    <property type="project" value="UniProtKB-KW"/>
</dbReference>
<organism evidence="5 6">
    <name type="scientific">Chlamydomonas eustigma</name>
    <dbReference type="NCBI Taxonomy" id="1157962"/>
    <lineage>
        <taxon>Eukaryota</taxon>
        <taxon>Viridiplantae</taxon>
        <taxon>Chlorophyta</taxon>
        <taxon>core chlorophytes</taxon>
        <taxon>Chlorophyceae</taxon>
        <taxon>CS clade</taxon>
        <taxon>Chlamydomonadales</taxon>
        <taxon>Chlamydomonadaceae</taxon>
        <taxon>Chlamydomonas</taxon>
    </lineage>
</organism>
<dbReference type="PROSITE" id="PS51206">
    <property type="entry name" value="SF3_HELICASE_1"/>
    <property type="match status" value="1"/>
</dbReference>
<dbReference type="InterPro" id="IPR056443">
    <property type="entry name" value="AEP_C962R"/>
</dbReference>
<feature type="domain" description="SF3 helicase" evidence="4">
    <location>
        <begin position="715"/>
        <end position="877"/>
    </location>
</feature>
<evidence type="ECO:0000259" key="4">
    <source>
        <dbReference type="PROSITE" id="PS51206"/>
    </source>
</evidence>
<evidence type="ECO:0000313" key="6">
    <source>
        <dbReference type="Proteomes" id="UP000232323"/>
    </source>
</evidence>
<dbReference type="EMBL" id="BEGY01000152">
    <property type="protein sequence ID" value="GAX85148.1"/>
    <property type="molecule type" value="Genomic_DNA"/>
</dbReference>
<dbReference type="InterPro" id="IPR014015">
    <property type="entry name" value="Helicase_SF3_DNA-vir"/>
</dbReference>
<dbReference type="NCBIfam" id="TIGR01613">
    <property type="entry name" value="primase_Cterm"/>
    <property type="match status" value="1"/>
</dbReference>
<keyword evidence="2" id="KW-0378">Hydrolase</keyword>
<accession>A0A250XQ11</accession>
<protein>
    <recommendedName>
        <fullName evidence="4">SF3 helicase domain-containing protein</fullName>
    </recommendedName>
</protein>
<evidence type="ECO:0000256" key="3">
    <source>
        <dbReference type="ARBA" id="ARBA00022840"/>
    </source>
</evidence>
<keyword evidence="1" id="KW-0547">Nucleotide-binding</keyword>
<dbReference type="PANTHER" id="PTHR35372:SF2">
    <property type="entry name" value="SF3 HELICASE DOMAIN-CONTAINING PROTEIN"/>
    <property type="match status" value="1"/>
</dbReference>
<dbReference type="InterPro" id="IPR051620">
    <property type="entry name" value="ORF904-like_C"/>
</dbReference>
<dbReference type="GO" id="GO:0016817">
    <property type="term" value="F:hydrolase activity, acting on acid anhydrides"/>
    <property type="evidence" value="ECO:0007669"/>
    <property type="project" value="InterPro"/>
</dbReference>
<reference evidence="5 6" key="1">
    <citation type="submission" date="2017-08" db="EMBL/GenBank/DDBJ databases">
        <title>Acidophilic green algal genome provides insights into adaptation to an acidic environment.</title>
        <authorList>
            <person name="Hirooka S."/>
            <person name="Hirose Y."/>
            <person name="Kanesaki Y."/>
            <person name="Higuchi S."/>
            <person name="Fujiwara T."/>
            <person name="Onuma R."/>
            <person name="Era A."/>
            <person name="Ohbayashi R."/>
            <person name="Uzuka A."/>
            <person name="Nozaki H."/>
            <person name="Yoshikawa H."/>
            <person name="Miyagishima S.Y."/>
        </authorList>
    </citation>
    <scope>NUCLEOTIDE SEQUENCE [LARGE SCALE GENOMIC DNA]</scope>
    <source>
        <strain evidence="5 6">NIES-2499</strain>
    </source>
</reference>
<keyword evidence="3" id="KW-0067">ATP-binding</keyword>
<dbReference type="Pfam" id="PF08707">
    <property type="entry name" value="PriCT_2"/>
    <property type="match status" value="1"/>
</dbReference>
<evidence type="ECO:0000256" key="1">
    <source>
        <dbReference type="ARBA" id="ARBA00022741"/>
    </source>
</evidence>
<evidence type="ECO:0000256" key="2">
    <source>
        <dbReference type="ARBA" id="ARBA00022801"/>
    </source>
</evidence>
<dbReference type="Proteomes" id="UP000232323">
    <property type="component" value="Unassembled WGS sequence"/>
</dbReference>
<keyword evidence="6" id="KW-1185">Reference proteome</keyword>
<dbReference type="SUPFAM" id="SSF52540">
    <property type="entry name" value="P-loop containing nucleoside triphosphate hydrolases"/>
    <property type="match status" value="2"/>
</dbReference>
<comment type="caution">
    <text evidence="5">The sequence shown here is derived from an EMBL/GenBank/DDBJ whole genome shotgun (WGS) entry which is preliminary data.</text>
</comment>
<evidence type="ECO:0000313" key="5">
    <source>
        <dbReference type="EMBL" id="GAX85148.1"/>
    </source>
</evidence>
<dbReference type="InterPro" id="IPR014819">
    <property type="entry name" value="PriCT_2"/>
</dbReference>
<proteinExistence type="predicted"/>
<name>A0A250XQ11_9CHLO</name>
<dbReference type="InterPro" id="IPR006500">
    <property type="entry name" value="Helicase_put_C_phage/plasmid"/>
</dbReference>
<dbReference type="InterPro" id="IPR014818">
    <property type="entry name" value="Phage/plasmid_primase_P4_C"/>
</dbReference>
<dbReference type="InterPro" id="IPR027417">
    <property type="entry name" value="P-loop_NTPase"/>
</dbReference>